<dbReference type="EMBL" id="HBIP01010682">
    <property type="protein sequence ID" value="CAE0490899.1"/>
    <property type="molecule type" value="Transcribed_RNA"/>
</dbReference>
<protein>
    <submittedName>
        <fullName evidence="1">Uncharacterized protein</fullName>
    </submittedName>
</protein>
<organism evidence="1">
    <name type="scientific">Dunaliella tertiolecta</name>
    <name type="common">Green alga</name>
    <dbReference type="NCBI Taxonomy" id="3047"/>
    <lineage>
        <taxon>Eukaryota</taxon>
        <taxon>Viridiplantae</taxon>
        <taxon>Chlorophyta</taxon>
        <taxon>core chlorophytes</taxon>
        <taxon>Chlorophyceae</taxon>
        <taxon>CS clade</taxon>
        <taxon>Chlamydomonadales</taxon>
        <taxon>Dunaliellaceae</taxon>
        <taxon>Dunaliella</taxon>
    </lineage>
</organism>
<name>A0A7S3QRG0_DUNTE</name>
<proteinExistence type="predicted"/>
<evidence type="ECO:0000313" key="1">
    <source>
        <dbReference type="EMBL" id="CAE0490899.1"/>
    </source>
</evidence>
<sequence>MERNRPLCRAAQPCSFEIFAGLCTCVRACARLRMHAGDRLSLKWMCATMKSPVGRRSGSMSLCLCVLFGSPFLEGICILDPERLQFYSLCACFHIMFVEI</sequence>
<reference evidence="1" key="1">
    <citation type="submission" date="2021-01" db="EMBL/GenBank/DDBJ databases">
        <authorList>
            <person name="Corre E."/>
            <person name="Pelletier E."/>
            <person name="Niang G."/>
            <person name="Scheremetjew M."/>
            <person name="Finn R."/>
            <person name="Kale V."/>
            <person name="Holt S."/>
            <person name="Cochrane G."/>
            <person name="Meng A."/>
            <person name="Brown T."/>
            <person name="Cohen L."/>
        </authorList>
    </citation>
    <scope>NUCLEOTIDE SEQUENCE</scope>
    <source>
        <strain evidence="1">CCMP1320</strain>
    </source>
</reference>
<gene>
    <name evidence="1" type="ORF">DTER00134_LOCUS5972</name>
</gene>
<dbReference type="AlphaFoldDB" id="A0A7S3QRG0"/>
<accession>A0A7S3QRG0</accession>